<dbReference type="InterPro" id="IPR004474">
    <property type="entry name" value="LytR_CpsA_psr"/>
</dbReference>
<dbReference type="InterPro" id="IPR050922">
    <property type="entry name" value="LytR/CpsA/Psr_CW_biosynth"/>
</dbReference>
<name>A0A1H9QEF3_9ACTN</name>
<proteinExistence type="inferred from homology"/>
<keyword evidence="3" id="KW-0472">Membrane</keyword>
<dbReference type="EMBL" id="FOGZ01000003">
    <property type="protein sequence ID" value="SER58844.1"/>
    <property type="molecule type" value="Genomic_DNA"/>
</dbReference>
<dbReference type="PANTHER" id="PTHR33392">
    <property type="entry name" value="POLYISOPRENYL-TEICHOIC ACID--PEPTIDOGLYCAN TEICHOIC ACID TRANSFERASE TAGU"/>
    <property type="match status" value="1"/>
</dbReference>
<feature type="transmembrane region" description="Helical" evidence="3">
    <location>
        <begin position="100"/>
        <end position="120"/>
    </location>
</feature>
<keyword evidence="3" id="KW-0812">Transmembrane</keyword>
<feature type="domain" description="Cell envelope-related transcriptional attenuator" evidence="4">
    <location>
        <begin position="174"/>
        <end position="317"/>
    </location>
</feature>
<evidence type="ECO:0000259" key="4">
    <source>
        <dbReference type="Pfam" id="PF03816"/>
    </source>
</evidence>
<evidence type="ECO:0000313" key="5">
    <source>
        <dbReference type="EMBL" id="SER58844.1"/>
    </source>
</evidence>
<feature type="region of interest" description="Disordered" evidence="2">
    <location>
        <begin position="1"/>
        <end position="90"/>
    </location>
</feature>
<dbReference type="NCBIfam" id="TIGR00350">
    <property type="entry name" value="lytR_cpsA_psr"/>
    <property type="match status" value="1"/>
</dbReference>
<evidence type="ECO:0000256" key="2">
    <source>
        <dbReference type="SAM" id="MobiDB-lite"/>
    </source>
</evidence>
<reference evidence="5 6" key="1">
    <citation type="submission" date="2016-10" db="EMBL/GenBank/DDBJ databases">
        <authorList>
            <person name="de Groot N.N."/>
        </authorList>
    </citation>
    <scope>NUCLEOTIDE SEQUENCE [LARGE SCALE GENOMIC DNA]</scope>
    <source>
        <strain evidence="5 6">DSM 16859</strain>
    </source>
</reference>
<gene>
    <name evidence="5" type="ORF">SAMN05443377_10369</name>
</gene>
<dbReference type="PANTHER" id="PTHR33392:SF6">
    <property type="entry name" value="POLYISOPRENYL-TEICHOIC ACID--PEPTIDOGLYCAN TEICHOIC ACID TRANSFERASE TAGU"/>
    <property type="match status" value="1"/>
</dbReference>
<dbReference type="AlphaFoldDB" id="A0A1H9QEF3"/>
<comment type="similarity">
    <text evidence="1">Belongs to the LytR/CpsA/Psr (LCP) family.</text>
</comment>
<protein>
    <submittedName>
        <fullName evidence="5">Cell envelope-related function transcriptional attenuator common domain-containing protein</fullName>
    </submittedName>
</protein>
<evidence type="ECO:0000313" key="6">
    <source>
        <dbReference type="Proteomes" id="UP000198815"/>
    </source>
</evidence>
<sequence>MADPSDEQRRRADLEWLYGGRDDSPAPPSPGRVTNISNTADIERREREYLARAAARRQASGQRPLSPPSIREPPAEPPRSARPARTVPVMPKRRHRVRRTVLTILVLLLAWLAYTVAVPIKAWSQMPQVNWVPSGARPASQPGTAILLVGSDSRSDMTQADKDALGTGDADGGRTDTIMILYVPPQGKSVLISVPRDSYVNIPGYGKEKINAAYAYGGPQLLVQTVENVTGLRIDGYLEIGFDGFANVVNAVNGINVCLDSPMDDPLANINLPAGCQTLDGAKALGYVRHRHGDPEGDLGRAKRQREVVAKVANKLKSPATVINPLRWWEVNMALSGAFTRGEGSGPAELIALARGMLSVASGNGYTVQVPVADPAGWSDDGTQSVVILDSAKAQAMFSALAKGDTSTMGQYAS</sequence>
<keyword evidence="6" id="KW-1185">Reference proteome</keyword>
<dbReference type="RefSeq" id="WP_091967403.1">
    <property type="nucleotide sequence ID" value="NZ_FOGZ01000003.1"/>
</dbReference>
<dbReference type="Gene3D" id="3.40.630.190">
    <property type="entry name" value="LCP protein"/>
    <property type="match status" value="1"/>
</dbReference>
<dbReference type="Proteomes" id="UP000198815">
    <property type="component" value="Unassembled WGS sequence"/>
</dbReference>
<feature type="compositionally biased region" description="Basic and acidic residues" evidence="2">
    <location>
        <begin position="41"/>
        <end position="50"/>
    </location>
</feature>
<evidence type="ECO:0000256" key="1">
    <source>
        <dbReference type="ARBA" id="ARBA00006068"/>
    </source>
</evidence>
<accession>A0A1H9QEF3</accession>
<organism evidence="5 6">
    <name type="scientific">Propionibacterium cyclohexanicum</name>
    <dbReference type="NCBI Taxonomy" id="64702"/>
    <lineage>
        <taxon>Bacteria</taxon>
        <taxon>Bacillati</taxon>
        <taxon>Actinomycetota</taxon>
        <taxon>Actinomycetes</taxon>
        <taxon>Propionibacteriales</taxon>
        <taxon>Propionibacteriaceae</taxon>
        <taxon>Propionibacterium</taxon>
    </lineage>
</organism>
<dbReference type="Pfam" id="PF03816">
    <property type="entry name" value="LytR_cpsA_psr"/>
    <property type="match status" value="1"/>
</dbReference>
<keyword evidence="3" id="KW-1133">Transmembrane helix</keyword>
<evidence type="ECO:0000256" key="3">
    <source>
        <dbReference type="SAM" id="Phobius"/>
    </source>
</evidence>
<feature type="compositionally biased region" description="Pro residues" evidence="2">
    <location>
        <begin position="65"/>
        <end position="77"/>
    </location>
</feature>
<dbReference type="OrthoDB" id="9782542at2"/>
<feature type="compositionally biased region" description="Basic and acidic residues" evidence="2">
    <location>
        <begin position="1"/>
        <end position="24"/>
    </location>
</feature>
<dbReference type="STRING" id="64702.SAMN05443377_10369"/>